<evidence type="ECO:0000256" key="9">
    <source>
        <dbReference type="ARBA" id="ARBA00023136"/>
    </source>
</evidence>
<keyword evidence="8" id="KW-0626">Porin</keyword>
<evidence type="ECO:0000256" key="10">
    <source>
        <dbReference type="ARBA" id="ARBA00023237"/>
    </source>
</evidence>
<evidence type="ECO:0000313" key="14">
    <source>
        <dbReference type="Proteomes" id="UP000680067"/>
    </source>
</evidence>
<reference evidence="13" key="1">
    <citation type="submission" date="2021-04" db="EMBL/GenBank/DDBJ databases">
        <title>novel species isolated from subtropical streams in China.</title>
        <authorList>
            <person name="Lu H."/>
        </authorList>
    </citation>
    <scope>NUCLEOTIDE SEQUENCE</scope>
    <source>
        <strain evidence="13">LFS511W</strain>
    </source>
</reference>
<dbReference type="PANTHER" id="PTHR34501:SF9">
    <property type="entry name" value="MAJOR OUTER MEMBRANE PROTEIN P.IA"/>
    <property type="match status" value="1"/>
</dbReference>
<keyword evidence="4" id="KW-1134">Transmembrane beta strand</keyword>
<dbReference type="SUPFAM" id="SSF56935">
    <property type="entry name" value="Porins"/>
    <property type="match status" value="1"/>
</dbReference>
<dbReference type="GO" id="GO:0015288">
    <property type="term" value="F:porin activity"/>
    <property type="evidence" value="ECO:0007669"/>
    <property type="project" value="UniProtKB-KW"/>
</dbReference>
<dbReference type="EMBL" id="JAGSPN010000001">
    <property type="protein sequence ID" value="MBR7780700.1"/>
    <property type="molecule type" value="Genomic_DNA"/>
</dbReference>
<feature type="domain" description="Porin" evidence="12">
    <location>
        <begin position="7"/>
        <end position="325"/>
    </location>
</feature>
<organism evidence="13 14">
    <name type="scientific">Undibacterium luofuense</name>
    <dbReference type="NCBI Taxonomy" id="2828733"/>
    <lineage>
        <taxon>Bacteria</taxon>
        <taxon>Pseudomonadati</taxon>
        <taxon>Pseudomonadota</taxon>
        <taxon>Betaproteobacteria</taxon>
        <taxon>Burkholderiales</taxon>
        <taxon>Oxalobacteraceae</taxon>
        <taxon>Undibacterium</taxon>
    </lineage>
</organism>
<keyword evidence="10" id="KW-0998">Cell outer membrane</keyword>
<dbReference type="CDD" id="cd00342">
    <property type="entry name" value="gram_neg_porins"/>
    <property type="match status" value="1"/>
</dbReference>
<dbReference type="InterPro" id="IPR033900">
    <property type="entry name" value="Gram_neg_porin_domain"/>
</dbReference>
<gene>
    <name evidence="13" type="ORF">KDM89_00980</name>
</gene>
<evidence type="ECO:0000256" key="8">
    <source>
        <dbReference type="ARBA" id="ARBA00023114"/>
    </source>
</evidence>
<dbReference type="GO" id="GO:0046930">
    <property type="term" value="C:pore complex"/>
    <property type="evidence" value="ECO:0007669"/>
    <property type="project" value="UniProtKB-KW"/>
</dbReference>
<protein>
    <submittedName>
        <fullName evidence="13">Porin</fullName>
    </submittedName>
</protein>
<evidence type="ECO:0000313" key="13">
    <source>
        <dbReference type="EMBL" id="MBR7780700.1"/>
    </source>
</evidence>
<evidence type="ECO:0000256" key="11">
    <source>
        <dbReference type="SAM" id="SignalP"/>
    </source>
</evidence>
<keyword evidence="3" id="KW-0813">Transport</keyword>
<sequence length="353" mass="36897">MKKLAVAAALAMIGGTAAAQSNVTIYGLLDMNASYNNGGDANGGKQFKVNSGGMNTSRWGLRGSEDLGNGLKAIMQLEGGIVMDTGAADGDIFGRQANVGLQGDFGKVVVGRSYSTTYDFLISYDPMGYAPQYSWATSAGATGARKDGMLTTISNLVKYQYDGKADDITYKLGASYAAGETVGNNSAGAKYILAGALTAGPASVVATYEKNNAALAANGQYDQSTVMHLAGSYDFGVVKGFAGYRNFKKTLATGAADQRSDTYWLGANYAVAPNWTLTGTYYWQDIKNLAAGKDADPSMLVARAKYALSKRTDLYVAAAYAKAKNGLATGVSRDDAGFANSQSGATIGMQHRF</sequence>
<dbReference type="RefSeq" id="WP_212686088.1">
    <property type="nucleotide sequence ID" value="NZ_JAGSPN010000001.1"/>
</dbReference>
<evidence type="ECO:0000256" key="5">
    <source>
        <dbReference type="ARBA" id="ARBA00022692"/>
    </source>
</evidence>
<dbReference type="InterPro" id="IPR002299">
    <property type="entry name" value="Porin_Neis"/>
</dbReference>
<keyword evidence="14" id="KW-1185">Reference proteome</keyword>
<evidence type="ECO:0000256" key="7">
    <source>
        <dbReference type="ARBA" id="ARBA00023065"/>
    </source>
</evidence>
<accession>A0A941I5N0</accession>
<feature type="chain" id="PRO_5037682176" evidence="11">
    <location>
        <begin position="20"/>
        <end position="353"/>
    </location>
</feature>
<dbReference type="AlphaFoldDB" id="A0A941I5N0"/>
<dbReference type="GO" id="GO:0006811">
    <property type="term" value="P:monoatomic ion transport"/>
    <property type="evidence" value="ECO:0007669"/>
    <property type="project" value="UniProtKB-KW"/>
</dbReference>
<proteinExistence type="predicted"/>
<keyword evidence="7" id="KW-0406">Ion transport</keyword>
<comment type="subcellular location">
    <subcellularLocation>
        <location evidence="1">Cell outer membrane</location>
        <topology evidence="1">Multi-pass membrane protein</topology>
    </subcellularLocation>
</comment>
<dbReference type="GO" id="GO:0009279">
    <property type="term" value="C:cell outer membrane"/>
    <property type="evidence" value="ECO:0007669"/>
    <property type="project" value="UniProtKB-SubCell"/>
</dbReference>
<comment type="caution">
    <text evidence="13">The sequence shown here is derived from an EMBL/GenBank/DDBJ whole genome shotgun (WGS) entry which is preliminary data.</text>
</comment>
<evidence type="ECO:0000256" key="3">
    <source>
        <dbReference type="ARBA" id="ARBA00022448"/>
    </source>
</evidence>
<dbReference type="Proteomes" id="UP000680067">
    <property type="component" value="Unassembled WGS sequence"/>
</dbReference>
<evidence type="ECO:0000256" key="2">
    <source>
        <dbReference type="ARBA" id="ARBA00011233"/>
    </source>
</evidence>
<evidence type="ECO:0000256" key="4">
    <source>
        <dbReference type="ARBA" id="ARBA00022452"/>
    </source>
</evidence>
<dbReference type="Gene3D" id="2.40.160.10">
    <property type="entry name" value="Porin"/>
    <property type="match status" value="1"/>
</dbReference>
<evidence type="ECO:0000259" key="12">
    <source>
        <dbReference type="Pfam" id="PF13609"/>
    </source>
</evidence>
<dbReference type="InterPro" id="IPR050298">
    <property type="entry name" value="Gram-neg_bact_OMP"/>
</dbReference>
<dbReference type="Pfam" id="PF13609">
    <property type="entry name" value="Porin_4"/>
    <property type="match status" value="1"/>
</dbReference>
<dbReference type="PRINTS" id="PR00184">
    <property type="entry name" value="NEISSPPORIN"/>
</dbReference>
<name>A0A941I5N0_9BURK</name>
<feature type="signal peptide" evidence="11">
    <location>
        <begin position="1"/>
        <end position="19"/>
    </location>
</feature>
<evidence type="ECO:0000256" key="1">
    <source>
        <dbReference type="ARBA" id="ARBA00004571"/>
    </source>
</evidence>
<dbReference type="InterPro" id="IPR023614">
    <property type="entry name" value="Porin_dom_sf"/>
</dbReference>
<keyword evidence="5" id="KW-0812">Transmembrane</keyword>
<keyword evidence="9" id="KW-0472">Membrane</keyword>
<dbReference type="PANTHER" id="PTHR34501">
    <property type="entry name" value="PROTEIN YDDL-RELATED"/>
    <property type="match status" value="1"/>
</dbReference>
<evidence type="ECO:0000256" key="6">
    <source>
        <dbReference type="ARBA" id="ARBA00022729"/>
    </source>
</evidence>
<keyword evidence="6 11" id="KW-0732">Signal</keyword>
<comment type="subunit">
    <text evidence="2">Homotrimer.</text>
</comment>